<evidence type="ECO:0000313" key="8">
    <source>
        <dbReference type="Proteomes" id="UP000486760"/>
    </source>
</evidence>
<protein>
    <submittedName>
        <fullName evidence="7">LysR family transcriptional regulator</fullName>
    </submittedName>
</protein>
<dbReference type="FunFam" id="1.10.10.10:FF:000001">
    <property type="entry name" value="LysR family transcriptional regulator"/>
    <property type="match status" value="1"/>
</dbReference>
<accession>A0A7V7G3W8</accession>
<dbReference type="Gene3D" id="1.10.10.10">
    <property type="entry name" value="Winged helix-like DNA-binding domain superfamily/Winged helix DNA-binding domain"/>
    <property type="match status" value="1"/>
</dbReference>
<reference evidence="7 8" key="1">
    <citation type="submission" date="2019-08" db="EMBL/GenBank/DDBJ databases">
        <title>Bioinformatics analysis of the strain L3 and L5.</title>
        <authorList>
            <person name="Li X."/>
        </authorList>
    </citation>
    <scope>NUCLEOTIDE SEQUENCE [LARGE SCALE GENOMIC DNA]</scope>
    <source>
        <strain evidence="7 8">L5</strain>
    </source>
</reference>
<keyword evidence="8" id="KW-1185">Reference proteome</keyword>
<dbReference type="InterPro" id="IPR036390">
    <property type="entry name" value="WH_DNA-bd_sf"/>
</dbReference>
<dbReference type="Proteomes" id="UP000486760">
    <property type="component" value="Unassembled WGS sequence"/>
</dbReference>
<dbReference type="Pfam" id="PF00126">
    <property type="entry name" value="HTH_1"/>
    <property type="match status" value="1"/>
</dbReference>
<dbReference type="InterPro" id="IPR058163">
    <property type="entry name" value="LysR-type_TF_proteobact-type"/>
</dbReference>
<dbReference type="SUPFAM" id="SSF53850">
    <property type="entry name" value="Periplasmic binding protein-like II"/>
    <property type="match status" value="1"/>
</dbReference>
<dbReference type="InterPro" id="IPR000847">
    <property type="entry name" value="LysR_HTH_N"/>
</dbReference>
<dbReference type="InterPro" id="IPR005119">
    <property type="entry name" value="LysR_subst-bd"/>
</dbReference>
<name>A0A7V7G3W8_9GAMM</name>
<feature type="region of interest" description="Disordered" evidence="5">
    <location>
        <begin position="298"/>
        <end position="318"/>
    </location>
</feature>
<comment type="caution">
    <text evidence="7">The sequence shown here is derived from an EMBL/GenBank/DDBJ whole genome shotgun (WGS) entry which is preliminary data.</text>
</comment>
<proteinExistence type="inferred from homology"/>
<dbReference type="GO" id="GO:0003700">
    <property type="term" value="F:DNA-binding transcription factor activity"/>
    <property type="evidence" value="ECO:0007669"/>
    <property type="project" value="InterPro"/>
</dbReference>
<keyword evidence="3" id="KW-0238">DNA-binding</keyword>
<evidence type="ECO:0000256" key="2">
    <source>
        <dbReference type="ARBA" id="ARBA00023015"/>
    </source>
</evidence>
<keyword evidence="2" id="KW-0805">Transcription regulation</keyword>
<keyword evidence="4" id="KW-0804">Transcription</keyword>
<dbReference type="GO" id="GO:0043565">
    <property type="term" value="F:sequence-specific DNA binding"/>
    <property type="evidence" value="ECO:0007669"/>
    <property type="project" value="TreeGrafter"/>
</dbReference>
<dbReference type="GO" id="GO:0006351">
    <property type="term" value="P:DNA-templated transcription"/>
    <property type="evidence" value="ECO:0007669"/>
    <property type="project" value="TreeGrafter"/>
</dbReference>
<evidence type="ECO:0000259" key="6">
    <source>
        <dbReference type="PROSITE" id="PS50931"/>
    </source>
</evidence>
<evidence type="ECO:0000256" key="3">
    <source>
        <dbReference type="ARBA" id="ARBA00023125"/>
    </source>
</evidence>
<dbReference type="SUPFAM" id="SSF46785">
    <property type="entry name" value="Winged helix' DNA-binding domain"/>
    <property type="match status" value="1"/>
</dbReference>
<dbReference type="PROSITE" id="PS50931">
    <property type="entry name" value="HTH_LYSR"/>
    <property type="match status" value="1"/>
</dbReference>
<dbReference type="Gene3D" id="3.40.190.290">
    <property type="match status" value="1"/>
</dbReference>
<dbReference type="Pfam" id="PF03466">
    <property type="entry name" value="LysR_substrate"/>
    <property type="match status" value="1"/>
</dbReference>
<evidence type="ECO:0000256" key="5">
    <source>
        <dbReference type="SAM" id="MobiDB-lite"/>
    </source>
</evidence>
<dbReference type="EMBL" id="VTPY01000003">
    <property type="protein sequence ID" value="KAA0012850.1"/>
    <property type="molecule type" value="Genomic_DNA"/>
</dbReference>
<sequence>MAQLDDLIFFQQLARAGSLTATARHLGLSLSAVSKRLKQLEARLGVELASRTTRRLSLTAEGERYLERGSVILEELAELEEALGEQRAALSGPLRVNATFGFGRRHLASLLSAFCARHPGLEAVLELSNYPLSLGEQGFDIGIRVGEPPDSRQVARRILANRRVLCAAPAYVAHMAPLVTPGDLVDHPCLVLRENDSDYAVWRFQRRDAGDEQAVKVAGPLASNDGEVIVRLALEGHGIALRSWWDVHELLARGELVELLPEWRGVQADFYAVYQQRRHVPARIRAFVAYLEQEMHRRVPPPDRQGQGKRAQRGDMHP</sequence>
<dbReference type="FunFam" id="3.40.190.290:FF:000001">
    <property type="entry name" value="Transcriptional regulator, LysR family"/>
    <property type="match status" value="1"/>
</dbReference>
<dbReference type="CDD" id="cd08479">
    <property type="entry name" value="PBP2_CrgA_like_9"/>
    <property type="match status" value="1"/>
</dbReference>
<gene>
    <name evidence="7" type="ORF">F0A17_07910</name>
</gene>
<dbReference type="RefSeq" id="WP_149327804.1">
    <property type="nucleotide sequence ID" value="NZ_VTPY01000003.1"/>
</dbReference>
<comment type="similarity">
    <text evidence="1">Belongs to the LysR transcriptional regulatory family.</text>
</comment>
<evidence type="ECO:0000256" key="1">
    <source>
        <dbReference type="ARBA" id="ARBA00009437"/>
    </source>
</evidence>
<evidence type="ECO:0000256" key="4">
    <source>
        <dbReference type="ARBA" id="ARBA00023163"/>
    </source>
</evidence>
<evidence type="ECO:0000313" key="7">
    <source>
        <dbReference type="EMBL" id="KAA0012850.1"/>
    </source>
</evidence>
<feature type="domain" description="HTH lysR-type" evidence="6">
    <location>
        <begin position="1"/>
        <end position="59"/>
    </location>
</feature>
<dbReference type="InterPro" id="IPR036388">
    <property type="entry name" value="WH-like_DNA-bd_sf"/>
</dbReference>
<dbReference type="PANTHER" id="PTHR30537">
    <property type="entry name" value="HTH-TYPE TRANSCRIPTIONAL REGULATOR"/>
    <property type="match status" value="1"/>
</dbReference>
<dbReference type="AlphaFoldDB" id="A0A7V7G3W8"/>
<organism evidence="7 8">
    <name type="scientific">Billgrantia pellis</name>
    <dbReference type="NCBI Taxonomy" id="2606936"/>
    <lineage>
        <taxon>Bacteria</taxon>
        <taxon>Pseudomonadati</taxon>
        <taxon>Pseudomonadota</taxon>
        <taxon>Gammaproteobacteria</taxon>
        <taxon>Oceanospirillales</taxon>
        <taxon>Halomonadaceae</taxon>
        <taxon>Billgrantia</taxon>
    </lineage>
</organism>
<dbReference type="PANTHER" id="PTHR30537:SF5">
    <property type="entry name" value="HTH-TYPE TRANSCRIPTIONAL ACTIVATOR TTDR-RELATED"/>
    <property type="match status" value="1"/>
</dbReference>